<reference evidence="2" key="1">
    <citation type="submission" date="2020-03" db="EMBL/GenBank/DDBJ databases">
        <authorList>
            <person name="Weist P."/>
        </authorList>
    </citation>
    <scope>NUCLEOTIDE SEQUENCE</scope>
</reference>
<dbReference type="EMBL" id="CADEAL010003113">
    <property type="protein sequence ID" value="CAB1443514.1"/>
    <property type="molecule type" value="Genomic_DNA"/>
</dbReference>
<comment type="caution">
    <text evidence="2">The sequence shown here is derived from an EMBL/GenBank/DDBJ whole genome shotgun (WGS) entry which is preliminary data.</text>
</comment>
<organism evidence="2 3">
    <name type="scientific">Pleuronectes platessa</name>
    <name type="common">European plaice</name>
    <dbReference type="NCBI Taxonomy" id="8262"/>
    <lineage>
        <taxon>Eukaryota</taxon>
        <taxon>Metazoa</taxon>
        <taxon>Chordata</taxon>
        <taxon>Craniata</taxon>
        <taxon>Vertebrata</taxon>
        <taxon>Euteleostomi</taxon>
        <taxon>Actinopterygii</taxon>
        <taxon>Neopterygii</taxon>
        <taxon>Teleostei</taxon>
        <taxon>Neoteleostei</taxon>
        <taxon>Acanthomorphata</taxon>
        <taxon>Carangaria</taxon>
        <taxon>Pleuronectiformes</taxon>
        <taxon>Pleuronectoidei</taxon>
        <taxon>Pleuronectidae</taxon>
        <taxon>Pleuronectes</taxon>
    </lineage>
</organism>
<gene>
    <name evidence="2" type="ORF">PLEPLA_LOCUS31230</name>
</gene>
<proteinExistence type="predicted"/>
<dbReference type="AlphaFoldDB" id="A0A9N7V7F0"/>
<dbReference type="Proteomes" id="UP001153269">
    <property type="component" value="Unassembled WGS sequence"/>
</dbReference>
<evidence type="ECO:0000313" key="2">
    <source>
        <dbReference type="EMBL" id="CAB1443514.1"/>
    </source>
</evidence>
<name>A0A9N7V7F0_PLEPL</name>
<feature type="compositionally biased region" description="Basic and acidic residues" evidence="1">
    <location>
        <begin position="1"/>
        <end position="18"/>
    </location>
</feature>
<evidence type="ECO:0000256" key="1">
    <source>
        <dbReference type="SAM" id="MobiDB-lite"/>
    </source>
</evidence>
<accession>A0A9N7V7F0</accession>
<sequence>GSKPVQPEKEVIEGERKGGGGGRLDDNDDDEAPHIMRLYLQPIQVALVVQLLQDGSSIRSVTRRFAVSPAQRQEHGEDTRRLTITQGELDRVVEVKAAAGPVSAPLCEGGTGGALPEPYK</sequence>
<protein>
    <submittedName>
        <fullName evidence="2">Uncharacterized protein</fullName>
    </submittedName>
</protein>
<feature type="non-terminal residue" evidence="2">
    <location>
        <position position="120"/>
    </location>
</feature>
<feature type="region of interest" description="Disordered" evidence="1">
    <location>
        <begin position="1"/>
        <end position="30"/>
    </location>
</feature>
<evidence type="ECO:0000313" key="3">
    <source>
        <dbReference type="Proteomes" id="UP001153269"/>
    </source>
</evidence>
<keyword evidence="3" id="KW-1185">Reference proteome</keyword>